<dbReference type="EMBL" id="LAZR01061719">
    <property type="protein sequence ID" value="KKK63013.1"/>
    <property type="molecule type" value="Genomic_DNA"/>
</dbReference>
<evidence type="ECO:0008006" key="2">
    <source>
        <dbReference type="Google" id="ProtNLM"/>
    </source>
</evidence>
<organism evidence="1">
    <name type="scientific">marine sediment metagenome</name>
    <dbReference type="NCBI Taxonomy" id="412755"/>
    <lineage>
        <taxon>unclassified sequences</taxon>
        <taxon>metagenomes</taxon>
        <taxon>ecological metagenomes</taxon>
    </lineage>
</organism>
<reference evidence="1" key="1">
    <citation type="journal article" date="2015" name="Nature">
        <title>Complex archaea that bridge the gap between prokaryotes and eukaryotes.</title>
        <authorList>
            <person name="Spang A."/>
            <person name="Saw J.H."/>
            <person name="Jorgensen S.L."/>
            <person name="Zaremba-Niedzwiedzka K."/>
            <person name="Martijn J."/>
            <person name="Lind A.E."/>
            <person name="van Eijk R."/>
            <person name="Schleper C."/>
            <person name="Guy L."/>
            <person name="Ettema T.J."/>
        </authorList>
    </citation>
    <scope>NUCLEOTIDE SEQUENCE</scope>
</reference>
<protein>
    <recommendedName>
        <fullName evidence="2">Restriction endonuclease type IV Mrr domain-containing protein</fullName>
    </recommendedName>
</protein>
<feature type="non-terminal residue" evidence="1">
    <location>
        <position position="225"/>
    </location>
</feature>
<accession>A0A0F8X257</accession>
<evidence type="ECO:0000313" key="1">
    <source>
        <dbReference type="EMBL" id="KKK63013.1"/>
    </source>
</evidence>
<comment type="caution">
    <text evidence="1">The sequence shown here is derived from an EMBL/GenBank/DDBJ whole genome shotgun (WGS) entry which is preliminary data.</text>
</comment>
<gene>
    <name evidence="1" type="ORF">LCGC14_2998580</name>
</gene>
<sequence>MIDFNEIPYTNDTWELFGRDFLRERGFFIESPPDRGPDGGKDLLVTERLRGNLNRYNFRWLVSCKHFAKSANSVSEKDEPNILERVSSFKADGFIGFYSTLSSSGLNTRLRELRNNKNIKDYSIFDHKAIENLLVMAGYSHLLMRYFPNSYKATKPLHLIFEEYEPLFCRACGKDILMALFESAGHSANIVSAYKWDQEKNIYSIHDVYCCCKKCNSSLESSYRT</sequence>
<proteinExistence type="predicted"/>
<name>A0A0F8X257_9ZZZZ</name>
<dbReference type="AlphaFoldDB" id="A0A0F8X257"/>